<protein>
    <submittedName>
        <fullName evidence="2">NIPSNAP family protein</fullName>
    </submittedName>
</protein>
<evidence type="ECO:0000313" key="2">
    <source>
        <dbReference type="EMBL" id="MDC3422023.1"/>
    </source>
</evidence>
<dbReference type="InterPro" id="IPR012577">
    <property type="entry name" value="NIPSNAP"/>
</dbReference>
<evidence type="ECO:0000259" key="1">
    <source>
        <dbReference type="Pfam" id="PF07978"/>
    </source>
</evidence>
<gene>
    <name evidence="2" type="ORF">NC661_16755</name>
</gene>
<dbReference type="RefSeq" id="WP_259869359.1">
    <property type="nucleotide sequence ID" value="NZ_JAMQJZ010000015.1"/>
</dbReference>
<accession>A0A9X3WNK1</accession>
<dbReference type="InterPro" id="IPR011008">
    <property type="entry name" value="Dimeric_a/b-barrel"/>
</dbReference>
<feature type="domain" description="NIPSNAP" evidence="1">
    <location>
        <begin position="3"/>
        <end position="77"/>
    </location>
</feature>
<evidence type="ECO:0000313" key="3">
    <source>
        <dbReference type="Proteomes" id="UP001145072"/>
    </source>
</evidence>
<proteinExistence type="predicted"/>
<dbReference type="Proteomes" id="UP001145072">
    <property type="component" value="Unassembled WGS sequence"/>
</dbReference>
<dbReference type="Pfam" id="PF07978">
    <property type="entry name" value="NIPSNAP"/>
    <property type="match status" value="1"/>
</dbReference>
<sequence>MIYRIRTYKIDPTKYNTFTDFFHKYLLPNQKTFGSKLIGRWVNEKQNQIMAIWEYESKEHYEEIEKKIKKTPLHLVAQKRKEDLGNLYIETTQTFWNSKGNYN</sequence>
<keyword evidence="3" id="KW-1185">Reference proteome</keyword>
<organism evidence="2 3">
    <name type="scientific">Aquibacillus koreensis</name>
    <dbReference type="NCBI Taxonomy" id="279446"/>
    <lineage>
        <taxon>Bacteria</taxon>
        <taxon>Bacillati</taxon>
        <taxon>Bacillota</taxon>
        <taxon>Bacilli</taxon>
        <taxon>Bacillales</taxon>
        <taxon>Bacillaceae</taxon>
        <taxon>Aquibacillus</taxon>
    </lineage>
</organism>
<dbReference type="EMBL" id="JAMQJZ010000015">
    <property type="protein sequence ID" value="MDC3422023.1"/>
    <property type="molecule type" value="Genomic_DNA"/>
</dbReference>
<comment type="caution">
    <text evidence="2">The sequence shown here is derived from an EMBL/GenBank/DDBJ whole genome shotgun (WGS) entry which is preliminary data.</text>
</comment>
<dbReference type="Gene3D" id="3.30.70.100">
    <property type="match status" value="1"/>
</dbReference>
<dbReference type="AlphaFoldDB" id="A0A9X3WNK1"/>
<reference evidence="2" key="1">
    <citation type="submission" date="2022-06" db="EMBL/GenBank/DDBJ databases">
        <title>Aquibacillus sp. a new bacterium isolated from soil saline samples.</title>
        <authorList>
            <person name="Galisteo C."/>
            <person name="De La Haba R."/>
            <person name="Sanchez-Porro C."/>
            <person name="Ventosa A."/>
        </authorList>
    </citation>
    <scope>NUCLEOTIDE SEQUENCE</scope>
    <source>
        <strain evidence="2">JCM 12387</strain>
    </source>
</reference>
<dbReference type="SUPFAM" id="SSF54909">
    <property type="entry name" value="Dimeric alpha+beta barrel"/>
    <property type="match status" value="1"/>
</dbReference>
<name>A0A9X3WNK1_9BACI</name>